<keyword evidence="4" id="KW-0539">Nucleus</keyword>
<feature type="domain" description="Runt" evidence="5">
    <location>
        <begin position="1"/>
        <end position="117"/>
    </location>
</feature>
<dbReference type="SUPFAM" id="SSF49417">
    <property type="entry name" value="p53-like transcription factors"/>
    <property type="match status" value="1"/>
</dbReference>
<dbReference type="RefSeq" id="XP_009020454.1">
    <property type="nucleotide sequence ID" value="XM_009022206.1"/>
</dbReference>
<reference evidence="6 8" key="2">
    <citation type="journal article" date="2013" name="Nature">
        <title>Insights into bilaterian evolution from three spiralian genomes.</title>
        <authorList>
            <person name="Simakov O."/>
            <person name="Marletaz F."/>
            <person name="Cho S.J."/>
            <person name="Edsinger-Gonzales E."/>
            <person name="Havlak P."/>
            <person name="Hellsten U."/>
            <person name="Kuo D.H."/>
            <person name="Larsson T."/>
            <person name="Lv J."/>
            <person name="Arendt D."/>
            <person name="Savage R."/>
            <person name="Osoegawa K."/>
            <person name="de Jong P."/>
            <person name="Grimwood J."/>
            <person name="Chapman J.A."/>
            <person name="Shapiro H."/>
            <person name="Aerts A."/>
            <person name="Otillar R.P."/>
            <person name="Terry A.Y."/>
            <person name="Boore J.L."/>
            <person name="Grigoriev I.V."/>
            <person name="Lindberg D.R."/>
            <person name="Seaver E.C."/>
            <person name="Weisblat D.A."/>
            <person name="Putnam N.H."/>
            <person name="Rokhsar D.S."/>
        </authorList>
    </citation>
    <scope>NUCLEOTIDE SEQUENCE</scope>
</reference>
<evidence type="ECO:0000256" key="1">
    <source>
        <dbReference type="ARBA" id="ARBA00004123"/>
    </source>
</evidence>
<dbReference type="InParanoid" id="T1EH41"/>
<evidence type="ECO:0000256" key="4">
    <source>
        <dbReference type="ARBA" id="ARBA00023242"/>
    </source>
</evidence>
<protein>
    <recommendedName>
        <fullName evidence="5">Runt domain-containing protein</fullName>
    </recommendedName>
</protein>
<keyword evidence="8" id="KW-1185">Reference proteome</keyword>
<organism evidence="7 8">
    <name type="scientific">Helobdella robusta</name>
    <name type="common">Californian leech</name>
    <dbReference type="NCBI Taxonomy" id="6412"/>
    <lineage>
        <taxon>Eukaryota</taxon>
        <taxon>Metazoa</taxon>
        <taxon>Spiralia</taxon>
        <taxon>Lophotrochozoa</taxon>
        <taxon>Annelida</taxon>
        <taxon>Clitellata</taxon>
        <taxon>Hirudinea</taxon>
        <taxon>Rhynchobdellida</taxon>
        <taxon>Glossiphoniidae</taxon>
        <taxon>Helobdella</taxon>
    </lineage>
</organism>
<dbReference type="AlphaFoldDB" id="T1EH41"/>
<dbReference type="Gene3D" id="2.60.40.720">
    <property type="match status" value="1"/>
</dbReference>
<dbReference type="STRING" id="6412.T1EH41"/>
<comment type="subcellular location">
    <subcellularLocation>
        <location evidence="1">Nucleus</location>
    </subcellularLocation>
</comment>
<dbReference type="OrthoDB" id="10029800at2759"/>
<keyword evidence="2" id="KW-0805">Transcription regulation</keyword>
<name>T1EH41_HELRO</name>
<dbReference type="EMBL" id="KB096785">
    <property type="protein sequence ID" value="ESO01218.1"/>
    <property type="molecule type" value="Genomic_DNA"/>
</dbReference>
<evidence type="ECO:0000256" key="2">
    <source>
        <dbReference type="ARBA" id="ARBA00023015"/>
    </source>
</evidence>
<reference evidence="7" key="3">
    <citation type="submission" date="2015-06" db="UniProtKB">
        <authorList>
            <consortium name="EnsemblMetazoa"/>
        </authorList>
    </citation>
    <scope>IDENTIFICATION</scope>
</reference>
<evidence type="ECO:0000313" key="6">
    <source>
        <dbReference type="EMBL" id="ESO01218.1"/>
    </source>
</evidence>
<dbReference type="PANTHER" id="PTHR11950">
    <property type="entry name" value="RUNT RELATED"/>
    <property type="match status" value="1"/>
</dbReference>
<dbReference type="GO" id="GO:0005524">
    <property type="term" value="F:ATP binding"/>
    <property type="evidence" value="ECO:0007669"/>
    <property type="project" value="InterPro"/>
</dbReference>
<evidence type="ECO:0000313" key="8">
    <source>
        <dbReference type="Proteomes" id="UP000015101"/>
    </source>
</evidence>
<dbReference type="KEGG" id="hro:HELRODRAFT_125059"/>
<dbReference type="GO" id="GO:0003677">
    <property type="term" value="F:DNA binding"/>
    <property type="evidence" value="ECO:0007669"/>
    <property type="project" value="InterPro"/>
</dbReference>
<proteinExistence type="predicted"/>
<sequence>IATGCPHIFCTSLPKHWRANKSLPNMFRLYDTSGLIRDGTRVKLFAGNEDNSIANLRNNESTIVANSVVFNDLRFIGRSGRGKFFLITIVIMSEPMIVATYSHAIKVTVDGPREPRCKS</sequence>
<accession>T1EH41</accession>
<dbReference type="Pfam" id="PF00853">
    <property type="entry name" value="Runt"/>
    <property type="match status" value="1"/>
</dbReference>
<dbReference type="EnsemblMetazoa" id="HelroT125059">
    <property type="protein sequence ID" value="HelroP125059"/>
    <property type="gene ID" value="HelroG125059"/>
</dbReference>
<dbReference type="GO" id="GO:0005634">
    <property type="term" value="C:nucleus"/>
    <property type="evidence" value="ECO:0007669"/>
    <property type="project" value="UniProtKB-SubCell"/>
</dbReference>
<evidence type="ECO:0000259" key="5">
    <source>
        <dbReference type="PROSITE" id="PS51062"/>
    </source>
</evidence>
<dbReference type="InterPro" id="IPR013524">
    <property type="entry name" value="Runt_dom"/>
</dbReference>
<reference evidence="8" key="1">
    <citation type="submission" date="2012-12" db="EMBL/GenBank/DDBJ databases">
        <authorList>
            <person name="Hellsten U."/>
            <person name="Grimwood J."/>
            <person name="Chapman J.A."/>
            <person name="Shapiro H."/>
            <person name="Aerts A."/>
            <person name="Otillar R.P."/>
            <person name="Terry A.Y."/>
            <person name="Boore J.L."/>
            <person name="Simakov O."/>
            <person name="Marletaz F."/>
            <person name="Cho S.-J."/>
            <person name="Edsinger-Gonzales E."/>
            <person name="Havlak P."/>
            <person name="Kuo D.-H."/>
            <person name="Larsson T."/>
            <person name="Lv J."/>
            <person name="Arendt D."/>
            <person name="Savage R."/>
            <person name="Osoegawa K."/>
            <person name="de Jong P."/>
            <person name="Lindberg D.R."/>
            <person name="Seaver E.C."/>
            <person name="Weisblat D.A."/>
            <person name="Putnam N.H."/>
            <person name="Grigoriev I.V."/>
            <person name="Rokhsar D.S."/>
        </authorList>
    </citation>
    <scope>NUCLEOTIDE SEQUENCE</scope>
</reference>
<dbReference type="HOGENOM" id="CLU_032910_1_2_1"/>
<keyword evidence="3" id="KW-0804">Transcription</keyword>
<dbReference type="InterPro" id="IPR000040">
    <property type="entry name" value="AML1_Runt"/>
</dbReference>
<dbReference type="eggNOG" id="KOG3982">
    <property type="taxonomic scope" value="Eukaryota"/>
</dbReference>
<dbReference type="InterPro" id="IPR012346">
    <property type="entry name" value="p53/RUNT-type_TF_DNA-bd_sf"/>
</dbReference>
<dbReference type="PROSITE" id="PS51062">
    <property type="entry name" value="RUNT"/>
    <property type="match status" value="1"/>
</dbReference>
<dbReference type="CTD" id="20195891"/>
<gene>
    <name evidence="7" type="primary">20195891</name>
    <name evidence="6" type="ORF">HELRODRAFT_125059</name>
</gene>
<dbReference type="OMA" id="NDENQHG"/>
<dbReference type="GO" id="GO:0003700">
    <property type="term" value="F:DNA-binding transcription factor activity"/>
    <property type="evidence" value="ECO:0007669"/>
    <property type="project" value="InterPro"/>
</dbReference>
<dbReference type="Proteomes" id="UP000015101">
    <property type="component" value="Unassembled WGS sequence"/>
</dbReference>
<dbReference type="PRINTS" id="PR00967">
    <property type="entry name" value="ONCOGENEAML1"/>
</dbReference>
<evidence type="ECO:0000256" key="3">
    <source>
        <dbReference type="ARBA" id="ARBA00023163"/>
    </source>
</evidence>
<evidence type="ECO:0000313" key="7">
    <source>
        <dbReference type="EnsemblMetazoa" id="HelroP125059"/>
    </source>
</evidence>
<dbReference type="GeneID" id="20195891"/>
<dbReference type="PANTHER" id="PTHR11950:SF31">
    <property type="entry name" value="SEGMENTATION PROTEIN RUNT"/>
    <property type="match status" value="1"/>
</dbReference>
<dbReference type="InterPro" id="IPR008967">
    <property type="entry name" value="p53-like_TF_DNA-bd_sf"/>
</dbReference>
<dbReference type="EMBL" id="AMQM01005020">
    <property type="status" value="NOT_ANNOTATED_CDS"/>
    <property type="molecule type" value="Genomic_DNA"/>
</dbReference>